<dbReference type="RefSeq" id="XP_002679762.1">
    <property type="nucleotide sequence ID" value="XM_002679716.1"/>
</dbReference>
<dbReference type="EMBL" id="GG738856">
    <property type="protein sequence ID" value="EFC47018.1"/>
    <property type="molecule type" value="Genomic_DNA"/>
</dbReference>
<protein>
    <submittedName>
        <fullName evidence="2">Predicted protein</fullName>
    </submittedName>
</protein>
<dbReference type="Proteomes" id="UP000006671">
    <property type="component" value="Unassembled WGS sequence"/>
</dbReference>
<reference evidence="2 3" key="1">
    <citation type="journal article" date="2010" name="Cell">
        <title>The genome of Naegleria gruberi illuminates early eukaryotic versatility.</title>
        <authorList>
            <person name="Fritz-Laylin L.K."/>
            <person name="Prochnik S.E."/>
            <person name="Ginger M.L."/>
            <person name="Dacks J.B."/>
            <person name="Carpenter M.L."/>
            <person name="Field M.C."/>
            <person name="Kuo A."/>
            <person name="Paredez A."/>
            <person name="Chapman J."/>
            <person name="Pham J."/>
            <person name="Shu S."/>
            <person name="Neupane R."/>
            <person name="Cipriano M."/>
            <person name="Mancuso J."/>
            <person name="Tu H."/>
            <person name="Salamov A."/>
            <person name="Lindquist E."/>
            <person name="Shapiro H."/>
            <person name="Lucas S."/>
            <person name="Grigoriev I.V."/>
            <person name="Cande W.Z."/>
            <person name="Fulton C."/>
            <person name="Rokhsar D.S."/>
            <person name="Dawson S.C."/>
        </authorList>
    </citation>
    <scope>NUCLEOTIDE SEQUENCE [LARGE SCALE GENOMIC DNA]</scope>
    <source>
        <strain evidence="2 3">NEG-M</strain>
    </source>
</reference>
<dbReference type="VEuPathDB" id="AmoebaDB:NAEGRDRAFT_47483"/>
<sequence>MTRSFLKTNAKVDSCKTSHRQDPFNFTSENSFNLQSFEDKKKVNRKKEQNSYRKSLRSTMQSCERIEEIVAQGFDQCMSKKKSSKGLAPHHHIKVVEDDLEYLNIFTNMLDRHIRKKEPIMTHNLHLKRQLKENVDNKLEQLKQDLEEKQDQEFLDKYLDKRSKKAANKLRKKMEREGEDFKKNIVEREEYLLRKENVTTEKRSEDSLNKLKVSYINSLTIEEKIALKELEKFEQTQSPQVFKHYRKTKSK</sequence>
<dbReference type="AlphaFoldDB" id="D2V8C4"/>
<evidence type="ECO:0000256" key="1">
    <source>
        <dbReference type="SAM" id="Coils"/>
    </source>
</evidence>
<keyword evidence="1" id="KW-0175">Coiled coil</keyword>
<proteinExistence type="predicted"/>
<keyword evidence="3" id="KW-1185">Reference proteome</keyword>
<feature type="coiled-coil region" evidence="1">
    <location>
        <begin position="125"/>
        <end position="184"/>
    </location>
</feature>
<evidence type="ECO:0000313" key="2">
    <source>
        <dbReference type="EMBL" id="EFC47018.1"/>
    </source>
</evidence>
<organism evidence="3">
    <name type="scientific">Naegleria gruberi</name>
    <name type="common">Amoeba</name>
    <dbReference type="NCBI Taxonomy" id="5762"/>
    <lineage>
        <taxon>Eukaryota</taxon>
        <taxon>Discoba</taxon>
        <taxon>Heterolobosea</taxon>
        <taxon>Tetramitia</taxon>
        <taxon>Eutetramitia</taxon>
        <taxon>Vahlkampfiidae</taxon>
        <taxon>Naegleria</taxon>
    </lineage>
</organism>
<name>D2V8C4_NAEGR</name>
<evidence type="ECO:0000313" key="3">
    <source>
        <dbReference type="Proteomes" id="UP000006671"/>
    </source>
</evidence>
<accession>D2V8C4</accession>
<dbReference type="GeneID" id="8861196"/>
<gene>
    <name evidence="2" type="ORF">NAEGRDRAFT_47483</name>
</gene>
<dbReference type="KEGG" id="ngr:NAEGRDRAFT_47483"/>
<dbReference type="InParanoid" id="D2V8C4"/>